<feature type="domain" description="Sigma-54 factor interaction" evidence="3">
    <location>
        <begin position="1"/>
        <end position="71"/>
    </location>
</feature>
<evidence type="ECO:0000313" key="5">
    <source>
        <dbReference type="Proteomes" id="UP000261325"/>
    </source>
</evidence>
<dbReference type="GO" id="GO:0006355">
    <property type="term" value="P:regulation of DNA-templated transcription"/>
    <property type="evidence" value="ECO:0007669"/>
    <property type="project" value="InterPro"/>
</dbReference>
<proteinExistence type="predicted"/>
<comment type="caution">
    <text evidence="4">The sequence shown here is derived from an EMBL/GenBank/DDBJ whole genome shotgun (WGS) entry which is preliminary data.</text>
</comment>
<dbReference type="Proteomes" id="UP000261325">
    <property type="component" value="Unassembled WGS sequence"/>
</dbReference>
<keyword evidence="1" id="KW-0547">Nucleotide-binding</keyword>
<feature type="non-terminal residue" evidence="4">
    <location>
        <position position="1"/>
    </location>
</feature>
<dbReference type="AlphaFoldDB" id="A0A3B8WB06"/>
<gene>
    <name evidence="4" type="ORF">DCF82_03570</name>
</gene>
<dbReference type="Gene3D" id="3.40.50.300">
    <property type="entry name" value="P-loop containing nucleotide triphosphate hydrolases"/>
    <property type="match status" value="1"/>
</dbReference>
<organism evidence="4 5">
    <name type="scientific">Marinobacter nauticus</name>
    <name type="common">Marinobacter hydrocarbonoclasticus</name>
    <name type="synonym">Marinobacter aquaeolei</name>
    <dbReference type="NCBI Taxonomy" id="2743"/>
    <lineage>
        <taxon>Bacteria</taxon>
        <taxon>Pseudomonadati</taxon>
        <taxon>Pseudomonadota</taxon>
        <taxon>Gammaproteobacteria</taxon>
        <taxon>Pseudomonadales</taxon>
        <taxon>Marinobacteraceae</taxon>
        <taxon>Marinobacter</taxon>
    </lineage>
</organism>
<dbReference type="InterPro" id="IPR002078">
    <property type="entry name" value="Sigma_54_int"/>
</dbReference>
<keyword evidence="2" id="KW-0067">ATP-binding</keyword>
<evidence type="ECO:0000313" key="4">
    <source>
        <dbReference type="EMBL" id="HAC26890.1"/>
    </source>
</evidence>
<protein>
    <submittedName>
        <fullName evidence="4">Propionate catabolism operon regulatory protein PrpR</fullName>
    </submittedName>
</protein>
<accession>A0A3B8WB06</accession>
<dbReference type="PROSITE" id="PS50045">
    <property type="entry name" value="SIGMA54_INTERACT_4"/>
    <property type="match status" value="1"/>
</dbReference>
<sequence>MPIHLQTRLLRVLQERQVLRLGASEPTPINIRVIAATHRNLQQQIARNQFREDLFYRLNVLNIPVPSLRQR</sequence>
<evidence type="ECO:0000256" key="1">
    <source>
        <dbReference type="ARBA" id="ARBA00022741"/>
    </source>
</evidence>
<dbReference type="Pfam" id="PF00158">
    <property type="entry name" value="Sigma54_activat"/>
    <property type="match status" value="1"/>
</dbReference>
<dbReference type="InterPro" id="IPR027417">
    <property type="entry name" value="P-loop_NTPase"/>
</dbReference>
<reference evidence="4 5" key="1">
    <citation type="journal article" date="2018" name="Nat. Biotechnol.">
        <title>A standardized bacterial taxonomy based on genome phylogeny substantially revises the tree of life.</title>
        <authorList>
            <person name="Parks D.H."/>
            <person name="Chuvochina M."/>
            <person name="Waite D.W."/>
            <person name="Rinke C."/>
            <person name="Skarshewski A."/>
            <person name="Chaumeil P.A."/>
            <person name="Hugenholtz P."/>
        </authorList>
    </citation>
    <scope>NUCLEOTIDE SEQUENCE [LARGE SCALE GENOMIC DNA]</scope>
    <source>
        <strain evidence="4">UBA9049</strain>
    </source>
</reference>
<dbReference type="GO" id="GO:0005524">
    <property type="term" value="F:ATP binding"/>
    <property type="evidence" value="ECO:0007669"/>
    <property type="project" value="UniProtKB-KW"/>
</dbReference>
<evidence type="ECO:0000256" key="2">
    <source>
        <dbReference type="ARBA" id="ARBA00022840"/>
    </source>
</evidence>
<dbReference type="SUPFAM" id="SSF52540">
    <property type="entry name" value="P-loop containing nucleoside triphosphate hydrolases"/>
    <property type="match status" value="1"/>
</dbReference>
<dbReference type="EMBL" id="DLYI01000040">
    <property type="protein sequence ID" value="HAC26890.1"/>
    <property type="molecule type" value="Genomic_DNA"/>
</dbReference>
<feature type="non-terminal residue" evidence="4">
    <location>
        <position position="71"/>
    </location>
</feature>
<name>A0A3B8WB06_MARNT</name>
<evidence type="ECO:0000259" key="3">
    <source>
        <dbReference type="PROSITE" id="PS50045"/>
    </source>
</evidence>
<dbReference type="PANTHER" id="PTHR32071">
    <property type="entry name" value="TRANSCRIPTIONAL REGULATORY PROTEIN"/>
    <property type="match status" value="1"/>
</dbReference>